<reference evidence="2" key="1">
    <citation type="submission" date="2014-11" db="EMBL/GenBank/DDBJ databases">
        <authorList>
            <person name="Amaro Gonzalez C."/>
        </authorList>
    </citation>
    <scope>NUCLEOTIDE SEQUENCE</scope>
</reference>
<reference evidence="2" key="2">
    <citation type="journal article" date="2015" name="Fish Shellfish Immunol.">
        <title>Early steps in the European eel (Anguilla anguilla)-Vibrio vulnificus interaction in the gills: Role of the RtxA13 toxin.</title>
        <authorList>
            <person name="Callol A."/>
            <person name="Pajuelo D."/>
            <person name="Ebbesson L."/>
            <person name="Teles M."/>
            <person name="MacKenzie S."/>
            <person name="Amaro C."/>
        </authorList>
    </citation>
    <scope>NUCLEOTIDE SEQUENCE</scope>
</reference>
<evidence type="ECO:0000256" key="1">
    <source>
        <dbReference type="SAM" id="MobiDB-lite"/>
    </source>
</evidence>
<accession>A0A0E9U679</accession>
<dbReference type="EMBL" id="GBXM01048099">
    <property type="protein sequence ID" value="JAH60478.1"/>
    <property type="molecule type" value="Transcribed_RNA"/>
</dbReference>
<protein>
    <submittedName>
        <fullName evidence="2">Uncharacterized protein</fullName>
    </submittedName>
</protein>
<name>A0A0E9U679_ANGAN</name>
<proteinExistence type="predicted"/>
<feature type="compositionally biased region" description="Polar residues" evidence="1">
    <location>
        <begin position="10"/>
        <end position="22"/>
    </location>
</feature>
<sequence>MKKPTFQHGKISTDNSTSTLFL</sequence>
<feature type="region of interest" description="Disordered" evidence="1">
    <location>
        <begin position="1"/>
        <end position="22"/>
    </location>
</feature>
<organism evidence="2">
    <name type="scientific">Anguilla anguilla</name>
    <name type="common">European freshwater eel</name>
    <name type="synonym">Muraena anguilla</name>
    <dbReference type="NCBI Taxonomy" id="7936"/>
    <lineage>
        <taxon>Eukaryota</taxon>
        <taxon>Metazoa</taxon>
        <taxon>Chordata</taxon>
        <taxon>Craniata</taxon>
        <taxon>Vertebrata</taxon>
        <taxon>Euteleostomi</taxon>
        <taxon>Actinopterygii</taxon>
        <taxon>Neopterygii</taxon>
        <taxon>Teleostei</taxon>
        <taxon>Anguilliformes</taxon>
        <taxon>Anguillidae</taxon>
        <taxon>Anguilla</taxon>
    </lineage>
</organism>
<evidence type="ECO:0000313" key="2">
    <source>
        <dbReference type="EMBL" id="JAH60478.1"/>
    </source>
</evidence>
<dbReference type="AlphaFoldDB" id="A0A0E9U679"/>